<dbReference type="PANTHER" id="PTHR42880:SF1">
    <property type="entry name" value="ISOPROPYLMALATE_HOMOCITRATE_CITRAMALATE SYNTHASE FAMILY PROTEIN"/>
    <property type="match status" value="1"/>
</dbReference>
<evidence type="ECO:0000256" key="1">
    <source>
        <dbReference type="ARBA" id="ARBA00006154"/>
    </source>
</evidence>
<dbReference type="Proteomes" id="UP000321408">
    <property type="component" value="Chromosome"/>
</dbReference>
<keyword evidence="2 3" id="KW-0808">Transferase</keyword>
<dbReference type="SUPFAM" id="SSF51569">
    <property type="entry name" value="Aldolase"/>
    <property type="match status" value="1"/>
</dbReference>
<dbReference type="PROSITE" id="PS00816">
    <property type="entry name" value="AIPM_HOMOCIT_SYNTH_2"/>
    <property type="match status" value="1"/>
</dbReference>
<feature type="domain" description="Pyruvate carboxyltransferase" evidence="4">
    <location>
        <begin position="38"/>
        <end position="294"/>
    </location>
</feature>
<reference evidence="5 6" key="1">
    <citation type="journal article" date="2020" name="Nature">
        <title>Isolation of an archaeon at the prokaryote-eukaryote interface.</title>
        <authorList>
            <person name="Imachi H."/>
            <person name="Nobu M.K."/>
            <person name="Nakahara N."/>
            <person name="Morono Y."/>
            <person name="Ogawara M."/>
            <person name="Takaki Y."/>
            <person name="Takano Y."/>
            <person name="Uematsu K."/>
            <person name="Ikuta T."/>
            <person name="Ito M."/>
            <person name="Matsui Y."/>
            <person name="Miyazaki M."/>
            <person name="Murata K."/>
            <person name="Saito Y."/>
            <person name="Sakai S."/>
            <person name="Song C."/>
            <person name="Tasumi E."/>
            <person name="Yamanaka Y."/>
            <person name="Yamaguchi T."/>
            <person name="Kamagata Y."/>
            <person name="Tamaki H."/>
            <person name="Takai K."/>
        </authorList>
    </citation>
    <scope>NUCLEOTIDE SEQUENCE [LARGE SCALE GENOMIC DNA]</scope>
    <source>
        <strain evidence="5 6">MK-D1</strain>
    </source>
</reference>
<evidence type="ECO:0000256" key="2">
    <source>
        <dbReference type="ARBA" id="ARBA00022679"/>
    </source>
</evidence>
<dbReference type="Gene3D" id="1.10.238.260">
    <property type="match status" value="1"/>
</dbReference>
<protein>
    <submittedName>
        <fullName evidence="5">LeuA family protein</fullName>
    </submittedName>
</protein>
<accession>A0A5B9D5L6</accession>
<sequence>MEKTKKAKYKFSKEELRDLLYDFNKEKGALPSDRPREVSIWDETLRDGEQTPGVFLTLDEKIKIATFLDEIGTGKIAAGFPAISPSELDIVKNISNLGLSNSTILGIARPKESDINACLKCDLNEIVLFMPISDLHLKIMNFSREQQIEMIQKAFDCAKDHGLKFNWVSEDGTRAQPEHLLEIQQLAIDNKASSIILGDTVGILQPETTIYMIEKMKKELKRWDRTKTQLGIHTHNDFGQAVSNTLAAVYHGATLPHVCVNGYGERAGNASFEEVVTNLEGMGVSTGINLRKLTEMSHMVEEIFGLPLSAHKPIVGSNAFSHESGLHIHAIISHPMAYEPINPSLVGQKRKFYLGKFSGSSSILNAIETKLKGSNLDIPRESIKHILQDVKDLQEKSSKKDKKRSFKKIKELVRCIQSGINDDEFFAIVQKYAKKYLKNSWVYEDRDKK</sequence>
<dbReference type="EMBL" id="CP042905">
    <property type="protein sequence ID" value="QEE14286.1"/>
    <property type="molecule type" value="Genomic_DNA"/>
</dbReference>
<dbReference type="PANTHER" id="PTHR42880">
    <property type="entry name" value="HOMOCITRATE SYNTHASE"/>
    <property type="match status" value="1"/>
</dbReference>
<dbReference type="Pfam" id="PF00682">
    <property type="entry name" value="HMGL-like"/>
    <property type="match status" value="1"/>
</dbReference>
<dbReference type="GO" id="GO:0019752">
    <property type="term" value="P:carboxylic acid metabolic process"/>
    <property type="evidence" value="ECO:0007669"/>
    <property type="project" value="InterPro"/>
</dbReference>
<dbReference type="AlphaFoldDB" id="A0A5B9D5L6"/>
<evidence type="ECO:0000313" key="5">
    <source>
        <dbReference type="EMBL" id="QEE14286.1"/>
    </source>
</evidence>
<keyword evidence="6" id="KW-1185">Reference proteome</keyword>
<dbReference type="InterPro" id="IPR054691">
    <property type="entry name" value="LeuA/HCS_post-cat"/>
</dbReference>
<dbReference type="Pfam" id="PF22617">
    <property type="entry name" value="HCS_D2"/>
    <property type="match status" value="1"/>
</dbReference>
<gene>
    <name evidence="5" type="ORF">DSAG12_00097</name>
</gene>
<proteinExistence type="inferred from homology"/>
<dbReference type="PROSITE" id="PS50991">
    <property type="entry name" value="PYR_CT"/>
    <property type="match status" value="1"/>
</dbReference>
<dbReference type="InterPro" id="IPR000891">
    <property type="entry name" value="PYR_CT"/>
</dbReference>
<dbReference type="OrthoDB" id="6555at2157"/>
<dbReference type="KEGG" id="psyt:DSAG12_00097"/>
<evidence type="ECO:0000256" key="3">
    <source>
        <dbReference type="RuleBase" id="RU003523"/>
    </source>
</evidence>
<dbReference type="Gene3D" id="3.20.20.70">
    <property type="entry name" value="Aldolase class I"/>
    <property type="match status" value="1"/>
</dbReference>
<evidence type="ECO:0000313" key="6">
    <source>
        <dbReference type="Proteomes" id="UP000321408"/>
    </source>
</evidence>
<dbReference type="GeneID" id="41328103"/>
<reference evidence="5 6" key="2">
    <citation type="journal article" date="2024" name="Int. J. Syst. Evol. Microbiol.">
        <title>Promethearchaeum syntrophicum gen. nov., sp. nov., an anaerobic, obligately syntrophic archaeon, the first isolate of the lineage 'Asgard' archaea, and proposal of the new archaeal phylum Promethearchaeota phyl. nov. and kingdom Promethearchaeati regn. nov.</title>
        <authorList>
            <person name="Imachi H."/>
            <person name="Nobu M.K."/>
            <person name="Kato S."/>
            <person name="Takaki Y."/>
            <person name="Miyazaki M."/>
            <person name="Miyata M."/>
            <person name="Ogawara M."/>
            <person name="Saito Y."/>
            <person name="Sakai S."/>
            <person name="Tahara Y.O."/>
            <person name="Takano Y."/>
            <person name="Tasumi E."/>
            <person name="Uematsu K."/>
            <person name="Yoshimura T."/>
            <person name="Itoh T."/>
            <person name="Ohkuma M."/>
            <person name="Takai K."/>
        </authorList>
    </citation>
    <scope>NUCLEOTIDE SEQUENCE [LARGE SCALE GENOMIC DNA]</scope>
    <source>
        <strain evidence="5 6">MK-D1</strain>
    </source>
</reference>
<dbReference type="GO" id="GO:0003852">
    <property type="term" value="F:2-isopropylmalate synthase activity"/>
    <property type="evidence" value="ECO:0007669"/>
    <property type="project" value="UniProtKB-EC"/>
</dbReference>
<dbReference type="InterPro" id="IPR013785">
    <property type="entry name" value="Aldolase_TIM"/>
</dbReference>
<evidence type="ECO:0000259" key="4">
    <source>
        <dbReference type="PROSITE" id="PS50991"/>
    </source>
</evidence>
<dbReference type="PROSITE" id="PS00815">
    <property type="entry name" value="AIPM_HOMOCIT_SYNTH_1"/>
    <property type="match status" value="1"/>
</dbReference>
<name>A0A5B9D5L6_9ARCH</name>
<dbReference type="RefSeq" id="WP_147661246.1">
    <property type="nucleotide sequence ID" value="NZ_CP042905.2"/>
</dbReference>
<comment type="similarity">
    <text evidence="1 3">Belongs to the alpha-IPM synthase/homocitrate synthase family.</text>
</comment>
<organism evidence="5 6">
    <name type="scientific">Promethearchaeum syntrophicum</name>
    <dbReference type="NCBI Taxonomy" id="2594042"/>
    <lineage>
        <taxon>Archaea</taxon>
        <taxon>Promethearchaeati</taxon>
        <taxon>Promethearchaeota</taxon>
        <taxon>Promethearchaeia</taxon>
        <taxon>Promethearchaeales</taxon>
        <taxon>Promethearchaeaceae</taxon>
        <taxon>Promethearchaeum</taxon>
    </lineage>
</organism>
<dbReference type="InterPro" id="IPR002034">
    <property type="entry name" value="AIPM/Hcit_synth_CS"/>
</dbReference>